<evidence type="ECO:0000313" key="1">
    <source>
        <dbReference type="EMBL" id="MBB4028031.1"/>
    </source>
</evidence>
<comment type="caution">
    <text evidence="1">The sequence shown here is derived from an EMBL/GenBank/DDBJ whole genome shotgun (WGS) entry which is preliminary data.</text>
</comment>
<protein>
    <submittedName>
        <fullName evidence="1">Uncharacterized protein</fullName>
    </submittedName>
</protein>
<dbReference type="Proteomes" id="UP000546007">
    <property type="component" value="Unassembled WGS sequence"/>
</dbReference>
<keyword evidence="2" id="KW-1185">Reference proteome</keyword>
<accession>A0A7W6HZV3</accession>
<dbReference type="EMBL" id="JACIES010000016">
    <property type="protein sequence ID" value="MBB4028031.1"/>
    <property type="molecule type" value="Genomic_DNA"/>
</dbReference>
<name>A0A7W6HZV3_9BACT</name>
<gene>
    <name evidence="1" type="ORF">GGR14_003854</name>
</gene>
<feature type="non-terminal residue" evidence="1">
    <location>
        <position position="1"/>
    </location>
</feature>
<sequence length="46" mass="5165">PNREVKPVSADGTALGWESRSMPNLEERASSKDSLFLYLDGNLYYS</sequence>
<organism evidence="1 2">
    <name type="scientific">Butyricimonas faecihominis</name>
    <dbReference type="NCBI Taxonomy" id="1472416"/>
    <lineage>
        <taxon>Bacteria</taxon>
        <taxon>Pseudomonadati</taxon>
        <taxon>Bacteroidota</taxon>
        <taxon>Bacteroidia</taxon>
        <taxon>Bacteroidales</taxon>
        <taxon>Odoribacteraceae</taxon>
        <taxon>Butyricimonas</taxon>
    </lineage>
</organism>
<reference evidence="1 2" key="1">
    <citation type="submission" date="2020-08" db="EMBL/GenBank/DDBJ databases">
        <title>Genomic Encyclopedia of Type Strains, Phase IV (KMG-IV): sequencing the most valuable type-strain genomes for metagenomic binning, comparative biology and taxonomic classification.</title>
        <authorList>
            <person name="Goeker M."/>
        </authorList>
    </citation>
    <scope>NUCLEOTIDE SEQUENCE [LARGE SCALE GENOMIC DNA]</scope>
    <source>
        <strain evidence="1 2">DSM 105721</strain>
    </source>
</reference>
<dbReference type="AlphaFoldDB" id="A0A7W6HZV3"/>
<evidence type="ECO:0000313" key="2">
    <source>
        <dbReference type="Proteomes" id="UP000546007"/>
    </source>
</evidence>
<proteinExistence type="predicted"/>